<gene>
    <name evidence="5" type="ORF">T310_5942</name>
</gene>
<dbReference type="OrthoDB" id="3358371at2759"/>
<feature type="domain" description="NmrA-like" evidence="3">
    <location>
        <begin position="112"/>
        <end position="284"/>
    </location>
</feature>
<proteinExistence type="inferred from homology"/>
<evidence type="ECO:0000259" key="4">
    <source>
        <dbReference type="Pfam" id="PF13460"/>
    </source>
</evidence>
<dbReference type="InterPro" id="IPR008030">
    <property type="entry name" value="NmrA-like"/>
</dbReference>
<comment type="similarity">
    <text evidence="1">Belongs to the NmrA-type oxidoreductase family.</text>
</comment>
<reference evidence="5 6" key="1">
    <citation type="submission" date="2015-04" db="EMBL/GenBank/DDBJ databases">
        <authorList>
            <person name="Heijne W.H."/>
            <person name="Fedorova N.D."/>
            <person name="Nierman W.C."/>
            <person name="Vollebregt A.W."/>
            <person name="Zhao Z."/>
            <person name="Wu L."/>
            <person name="Kumar M."/>
            <person name="Stam H."/>
            <person name="van den Berg M.A."/>
            <person name="Pel H.J."/>
        </authorList>
    </citation>
    <scope>NUCLEOTIDE SEQUENCE [LARGE SCALE GENOMIC DNA]</scope>
    <source>
        <strain evidence="5 6">CBS 393.64</strain>
    </source>
</reference>
<dbReference type="RefSeq" id="XP_013326676.1">
    <property type="nucleotide sequence ID" value="XM_013471222.1"/>
</dbReference>
<keyword evidence="6" id="KW-1185">Reference proteome</keyword>
<evidence type="ECO:0000256" key="1">
    <source>
        <dbReference type="ARBA" id="ARBA00006328"/>
    </source>
</evidence>
<name>A0A0F4YP83_RASE3</name>
<keyword evidence="2" id="KW-0521">NADP</keyword>
<sequence length="292" mass="32080">MSKLITVFGATGTQGGSVIRAILADAVLSQEFKIRAITRNVSKPAAQALQKLGVEVKNVEKADMTSKSSLASAISGSHSVFLVTTPSWDASDPNAELVQGKNVADAAREAGHVSHFDQKAQVEQYIRATGVPCTFVLPGYYMENYIRFGMLRRDDEGVYTLVYPVGKEAKFPLLDGAEDMGKFVLAALKHPSKLLGARILAATEYYTPPWIVAEFEEATGKRARYIQVDAQTYKSFLPPAMADVVLENQLLIEDPGYYAGEGLEESLELLGDVGFEPTTWREFLERNKDVFE</sequence>
<feature type="domain" description="NAD(P)-binding" evidence="4">
    <location>
        <begin position="9"/>
        <end position="111"/>
    </location>
</feature>
<dbReference type="PANTHER" id="PTHR42748">
    <property type="entry name" value="NITROGEN METABOLITE REPRESSION PROTEIN NMRA FAMILY MEMBER"/>
    <property type="match status" value="1"/>
</dbReference>
<dbReference type="CDD" id="cd05251">
    <property type="entry name" value="NmrA_like_SDR_a"/>
    <property type="match status" value="1"/>
</dbReference>
<evidence type="ECO:0000313" key="6">
    <source>
        <dbReference type="Proteomes" id="UP000053958"/>
    </source>
</evidence>
<dbReference type="InterPro" id="IPR036291">
    <property type="entry name" value="NAD(P)-bd_dom_sf"/>
</dbReference>
<dbReference type="Pfam" id="PF05368">
    <property type="entry name" value="NmrA"/>
    <property type="match status" value="1"/>
</dbReference>
<protein>
    <submittedName>
        <fullName evidence="5">NmrA family transcriptional regulator</fullName>
    </submittedName>
</protein>
<dbReference type="Proteomes" id="UP000053958">
    <property type="component" value="Unassembled WGS sequence"/>
</dbReference>
<dbReference type="InterPro" id="IPR051164">
    <property type="entry name" value="NmrA-like_oxidored"/>
</dbReference>
<dbReference type="GeneID" id="25318262"/>
<evidence type="ECO:0000313" key="5">
    <source>
        <dbReference type="EMBL" id="KKA20064.1"/>
    </source>
</evidence>
<dbReference type="Gene3D" id="3.40.50.720">
    <property type="entry name" value="NAD(P)-binding Rossmann-like Domain"/>
    <property type="match status" value="1"/>
</dbReference>
<dbReference type="AlphaFoldDB" id="A0A0F4YP83"/>
<dbReference type="InterPro" id="IPR016040">
    <property type="entry name" value="NAD(P)-bd_dom"/>
</dbReference>
<dbReference type="Pfam" id="PF13460">
    <property type="entry name" value="NAD_binding_10"/>
    <property type="match status" value="1"/>
</dbReference>
<dbReference type="STRING" id="1408163.A0A0F4YP83"/>
<comment type="caution">
    <text evidence="5">The sequence shown here is derived from an EMBL/GenBank/DDBJ whole genome shotgun (WGS) entry which is preliminary data.</text>
</comment>
<dbReference type="EMBL" id="LASV01000294">
    <property type="protein sequence ID" value="KKA20064.1"/>
    <property type="molecule type" value="Genomic_DNA"/>
</dbReference>
<evidence type="ECO:0000256" key="2">
    <source>
        <dbReference type="ARBA" id="ARBA00022857"/>
    </source>
</evidence>
<dbReference type="PANTHER" id="PTHR42748:SF31">
    <property type="entry name" value="NMRA-LIKE DOMAIN-CONTAINING PROTEIN-RELATED"/>
    <property type="match status" value="1"/>
</dbReference>
<dbReference type="GO" id="GO:0005634">
    <property type="term" value="C:nucleus"/>
    <property type="evidence" value="ECO:0007669"/>
    <property type="project" value="TreeGrafter"/>
</dbReference>
<accession>A0A0F4YP83</accession>
<evidence type="ECO:0000259" key="3">
    <source>
        <dbReference type="Pfam" id="PF05368"/>
    </source>
</evidence>
<dbReference type="SUPFAM" id="SSF51735">
    <property type="entry name" value="NAD(P)-binding Rossmann-fold domains"/>
    <property type="match status" value="1"/>
</dbReference>
<organism evidence="5 6">
    <name type="scientific">Rasamsonia emersonii (strain ATCC 16479 / CBS 393.64 / IMI 116815)</name>
    <dbReference type="NCBI Taxonomy" id="1408163"/>
    <lineage>
        <taxon>Eukaryota</taxon>
        <taxon>Fungi</taxon>
        <taxon>Dikarya</taxon>
        <taxon>Ascomycota</taxon>
        <taxon>Pezizomycotina</taxon>
        <taxon>Eurotiomycetes</taxon>
        <taxon>Eurotiomycetidae</taxon>
        <taxon>Eurotiales</taxon>
        <taxon>Trichocomaceae</taxon>
        <taxon>Rasamsonia</taxon>
    </lineage>
</organism>